<name>A0AAJ0AB46_9PEZI</name>
<gene>
    <name evidence="2" type="ORF">BDP55DRAFT_680269</name>
</gene>
<dbReference type="RefSeq" id="XP_060423992.1">
    <property type="nucleotide sequence ID" value="XM_060576101.1"/>
</dbReference>
<protein>
    <submittedName>
        <fullName evidence="2">Uncharacterized protein</fullName>
    </submittedName>
</protein>
<proteinExistence type="predicted"/>
<evidence type="ECO:0000313" key="3">
    <source>
        <dbReference type="Proteomes" id="UP001224890"/>
    </source>
</evidence>
<dbReference type="AlphaFoldDB" id="A0AAJ0AB46"/>
<evidence type="ECO:0000313" key="2">
    <source>
        <dbReference type="EMBL" id="KAK1659228.1"/>
    </source>
</evidence>
<dbReference type="GeneID" id="85460627"/>
<feature type="region of interest" description="Disordered" evidence="1">
    <location>
        <begin position="40"/>
        <end position="66"/>
    </location>
</feature>
<comment type="caution">
    <text evidence="2">The sequence shown here is derived from an EMBL/GenBank/DDBJ whole genome shotgun (WGS) entry which is preliminary data.</text>
</comment>
<reference evidence="2" key="1">
    <citation type="submission" date="2021-06" db="EMBL/GenBank/DDBJ databases">
        <title>Comparative genomics, transcriptomics and evolutionary studies reveal genomic signatures of adaptation to plant cell wall in hemibiotrophic fungi.</title>
        <authorList>
            <consortium name="DOE Joint Genome Institute"/>
            <person name="Baroncelli R."/>
            <person name="Diaz J.F."/>
            <person name="Benocci T."/>
            <person name="Peng M."/>
            <person name="Battaglia E."/>
            <person name="Haridas S."/>
            <person name="Andreopoulos W."/>
            <person name="Labutti K."/>
            <person name="Pangilinan J."/>
            <person name="Floch G.L."/>
            <person name="Makela M.R."/>
            <person name="Henrissat B."/>
            <person name="Grigoriev I.V."/>
            <person name="Crouch J.A."/>
            <person name="De Vries R.P."/>
            <person name="Sukno S.A."/>
            <person name="Thon M.R."/>
        </authorList>
    </citation>
    <scope>NUCLEOTIDE SEQUENCE</scope>
    <source>
        <strain evidence="2">CBS 193.32</strain>
    </source>
</reference>
<sequence>MVTVSQPSIEMGTQLTRYSVLRRSSWWPPTTRLHTHCHATEWQPTPPGPMLTRAAKPPSSSGLGIP</sequence>
<keyword evidence="3" id="KW-1185">Reference proteome</keyword>
<accession>A0AAJ0AB46</accession>
<organism evidence="2 3">
    <name type="scientific">Colletotrichum godetiae</name>
    <dbReference type="NCBI Taxonomy" id="1209918"/>
    <lineage>
        <taxon>Eukaryota</taxon>
        <taxon>Fungi</taxon>
        <taxon>Dikarya</taxon>
        <taxon>Ascomycota</taxon>
        <taxon>Pezizomycotina</taxon>
        <taxon>Sordariomycetes</taxon>
        <taxon>Hypocreomycetidae</taxon>
        <taxon>Glomerellales</taxon>
        <taxon>Glomerellaceae</taxon>
        <taxon>Colletotrichum</taxon>
        <taxon>Colletotrichum acutatum species complex</taxon>
    </lineage>
</organism>
<evidence type="ECO:0000256" key="1">
    <source>
        <dbReference type="SAM" id="MobiDB-lite"/>
    </source>
</evidence>
<dbReference type="EMBL" id="JAHMHR010000063">
    <property type="protein sequence ID" value="KAK1659228.1"/>
    <property type="molecule type" value="Genomic_DNA"/>
</dbReference>
<dbReference type="Proteomes" id="UP001224890">
    <property type="component" value="Unassembled WGS sequence"/>
</dbReference>